<dbReference type="CDD" id="cd03088">
    <property type="entry name" value="ManB"/>
    <property type="match status" value="1"/>
</dbReference>
<dbReference type="PROSITE" id="PS00710">
    <property type="entry name" value="PGM_PMM"/>
    <property type="match status" value="1"/>
</dbReference>
<evidence type="ECO:0000256" key="1">
    <source>
        <dbReference type="ARBA" id="ARBA00001946"/>
    </source>
</evidence>
<gene>
    <name evidence="12" type="ORF">ATN84_00545</name>
</gene>
<dbReference type="InterPro" id="IPR005846">
    <property type="entry name" value="A-D-PHexomutase_a/b/a-III"/>
</dbReference>
<dbReference type="SUPFAM" id="SSF53738">
    <property type="entry name" value="Phosphoglucomutase, first 3 domains"/>
    <property type="match status" value="3"/>
</dbReference>
<dbReference type="Pfam" id="PF02878">
    <property type="entry name" value="PGM_PMM_I"/>
    <property type="match status" value="1"/>
</dbReference>
<evidence type="ECO:0000256" key="3">
    <source>
        <dbReference type="ARBA" id="ARBA00022553"/>
    </source>
</evidence>
<dbReference type="GO" id="GO:0005975">
    <property type="term" value="P:carbohydrate metabolic process"/>
    <property type="evidence" value="ECO:0007669"/>
    <property type="project" value="InterPro"/>
</dbReference>
<proteinExistence type="inferred from homology"/>
<dbReference type="GO" id="GO:0004615">
    <property type="term" value="F:phosphomannomutase activity"/>
    <property type="evidence" value="ECO:0007669"/>
    <property type="project" value="TreeGrafter"/>
</dbReference>
<dbReference type="Proteomes" id="UP000070107">
    <property type="component" value="Unassembled WGS sequence"/>
</dbReference>
<dbReference type="SUPFAM" id="SSF55957">
    <property type="entry name" value="Phosphoglucomutase, C-terminal domain"/>
    <property type="match status" value="1"/>
</dbReference>
<evidence type="ECO:0000259" key="11">
    <source>
        <dbReference type="Pfam" id="PF02880"/>
    </source>
</evidence>
<dbReference type="GO" id="GO:0005829">
    <property type="term" value="C:cytosol"/>
    <property type="evidence" value="ECO:0007669"/>
    <property type="project" value="TreeGrafter"/>
</dbReference>
<sequence>MSDLKFGTSGLRGLVTELGDNVCAAYTLAFLKHLRNRHDVPADGLLLVGHDLRFSSPRIAAACIGAAKAFGMRVENCGPLPTPALALRALSLRVPAIMVTGSHIPADRNGLKFYRPDGEIDKADEAGILSLLDLEKPASLAGGEAGLSGEALSRYIERCASLLPPGTLAGNRIGVYQHSSVARDIMVDILKEAGAEAIGVGRSDVFVPVDTEALRPEDIAFAEKTCREMRLDALVSTDGDADRPLIADENGNFLRGDMVGLLTARFLDADAVVTPVTSNTSIEHCGFFDHVYRTRVGSPYVIEGMNRAGSDGRRCIVGFEANGGVLLGTSAAAGARPLDALPTRDAMLPILSVLGMAAREGLSLSKLVEGLPARFTASGRLEHVPAEKSAAFLKSLENADALRGFFADIGSIEDDDRIDGTRVVLSGGELVHYRASGNAPELRCYTEAASKKRAAELLAWGLERARRALEHDPEKL</sequence>
<evidence type="ECO:0000313" key="13">
    <source>
        <dbReference type="Proteomes" id="UP000070107"/>
    </source>
</evidence>
<dbReference type="AlphaFoldDB" id="A0A135HYU6"/>
<comment type="similarity">
    <text evidence="2 7">Belongs to the phosphohexose mutase family.</text>
</comment>
<dbReference type="GO" id="GO:0009252">
    <property type="term" value="P:peptidoglycan biosynthetic process"/>
    <property type="evidence" value="ECO:0007669"/>
    <property type="project" value="TreeGrafter"/>
</dbReference>
<dbReference type="Gene3D" id="3.40.120.10">
    <property type="entry name" value="Alpha-D-Glucose-1,6-Bisphosphate, subunit A, domain 3"/>
    <property type="match status" value="3"/>
</dbReference>
<dbReference type="Gene3D" id="3.30.310.50">
    <property type="entry name" value="Alpha-D-phosphohexomutase, C-terminal domain"/>
    <property type="match status" value="1"/>
</dbReference>
<dbReference type="GO" id="GO:0006048">
    <property type="term" value="P:UDP-N-acetylglucosamine biosynthetic process"/>
    <property type="evidence" value="ECO:0007669"/>
    <property type="project" value="TreeGrafter"/>
</dbReference>
<accession>A0A135HYU6</accession>
<dbReference type="RefSeq" id="WP_068879598.1">
    <property type="nucleotide sequence ID" value="NZ_LNTU01000001.1"/>
</dbReference>
<dbReference type="STRING" id="1494590.ATN84_00545"/>
<evidence type="ECO:0000259" key="8">
    <source>
        <dbReference type="Pfam" id="PF00408"/>
    </source>
</evidence>
<reference evidence="12 13" key="1">
    <citation type="submission" date="2015-11" db="EMBL/GenBank/DDBJ databases">
        <title>Draft genome sequence of Paramesorhizobium deserti A-3-E, a strain highly resistant to diverse beta-lactam antibiotics.</title>
        <authorList>
            <person name="Lv R."/>
            <person name="Yang X."/>
            <person name="Fang N."/>
            <person name="Guo J."/>
            <person name="Luo X."/>
            <person name="Peng F."/>
            <person name="Yang R."/>
            <person name="Cui Y."/>
            <person name="Fang C."/>
            <person name="Song Y."/>
        </authorList>
    </citation>
    <scope>NUCLEOTIDE SEQUENCE [LARGE SCALE GENOMIC DNA]</scope>
    <source>
        <strain evidence="12 13">A-3-E</strain>
    </source>
</reference>
<dbReference type="EMBL" id="LNTU01000001">
    <property type="protein sequence ID" value="KXF78328.1"/>
    <property type="molecule type" value="Genomic_DNA"/>
</dbReference>
<dbReference type="InterPro" id="IPR036900">
    <property type="entry name" value="A-D-PHexomutase_C_sf"/>
</dbReference>
<dbReference type="Pfam" id="PF02879">
    <property type="entry name" value="PGM_PMM_II"/>
    <property type="match status" value="1"/>
</dbReference>
<keyword evidence="13" id="KW-1185">Reference proteome</keyword>
<keyword evidence="4 7" id="KW-0479">Metal-binding</keyword>
<organism evidence="12 13">
    <name type="scientific">Paramesorhizobium deserti</name>
    <dbReference type="NCBI Taxonomy" id="1494590"/>
    <lineage>
        <taxon>Bacteria</taxon>
        <taxon>Pseudomonadati</taxon>
        <taxon>Pseudomonadota</taxon>
        <taxon>Alphaproteobacteria</taxon>
        <taxon>Hyphomicrobiales</taxon>
        <taxon>Phyllobacteriaceae</taxon>
        <taxon>Paramesorhizobium</taxon>
    </lineage>
</organism>
<dbReference type="PANTHER" id="PTHR42946:SF1">
    <property type="entry name" value="PHOSPHOGLUCOMUTASE (ALPHA-D-GLUCOSE-1,6-BISPHOSPHATE-DEPENDENT)"/>
    <property type="match status" value="1"/>
</dbReference>
<dbReference type="PANTHER" id="PTHR42946">
    <property type="entry name" value="PHOSPHOHEXOSE MUTASE"/>
    <property type="match status" value="1"/>
</dbReference>
<evidence type="ECO:0000259" key="10">
    <source>
        <dbReference type="Pfam" id="PF02879"/>
    </source>
</evidence>
<evidence type="ECO:0000256" key="6">
    <source>
        <dbReference type="ARBA" id="ARBA00023235"/>
    </source>
</evidence>
<evidence type="ECO:0000256" key="2">
    <source>
        <dbReference type="ARBA" id="ARBA00010231"/>
    </source>
</evidence>
<feature type="domain" description="Alpha-D-phosphohexomutase alpha/beta/alpha" evidence="11">
    <location>
        <begin position="256"/>
        <end position="374"/>
    </location>
</feature>
<dbReference type="InterPro" id="IPR005845">
    <property type="entry name" value="A-D-PHexomutase_a/b/a-II"/>
</dbReference>
<dbReference type="Pfam" id="PF02880">
    <property type="entry name" value="PGM_PMM_III"/>
    <property type="match status" value="1"/>
</dbReference>
<feature type="domain" description="Alpha-D-phosphohexomutase C-terminal" evidence="8">
    <location>
        <begin position="399"/>
        <end position="457"/>
    </location>
</feature>
<dbReference type="InterPro" id="IPR005844">
    <property type="entry name" value="A-D-PHexomutase_a/b/a-I"/>
</dbReference>
<keyword evidence="3" id="KW-0597">Phosphoprotein</keyword>
<feature type="domain" description="Alpha-D-phosphohexomutase alpha/beta/alpha" evidence="10">
    <location>
        <begin position="154"/>
        <end position="251"/>
    </location>
</feature>
<evidence type="ECO:0000259" key="9">
    <source>
        <dbReference type="Pfam" id="PF02878"/>
    </source>
</evidence>
<evidence type="ECO:0000313" key="12">
    <source>
        <dbReference type="EMBL" id="KXF78328.1"/>
    </source>
</evidence>
<dbReference type="GO" id="GO:0008966">
    <property type="term" value="F:phosphoglucosamine mutase activity"/>
    <property type="evidence" value="ECO:0007669"/>
    <property type="project" value="TreeGrafter"/>
</dbReference>
<protein>
    <submittedName>
        <fullName evidence="12">Phosphomannomutase</fullName>
    </submittedName>
</protein>
<feature type="domain" description="Alpha-D-phosphohexomutase alpha/beta/alpha" evidence="9">
    <location>
        <begin position="4"/>
        <end position="132"/>
    </location>
</feature>
<dbReference type="InterPro" id="IPR016055">
    <property type="entry name" value="A-D-PHexomutase_a/b/a-I/II/III"/>
</dbReference>
<dbReference type="GO" id="GO:0000287">
    <property type="term" value="F:magnesium ion binding"/>
    <property type="evidence" value="ECO:0007669"/>
    <property type="project" value="InterPro"/>
</dbReference>
<name>A0A135HYU6_9HYPH</name>
<comment type="caution">
    <text evidence="12">The sequence shown here is derived from an EMBL/GenBank/DDBJ whole genome shotgun (WGS) entry which is preliminary data.</text>
</comment>
<evidence type="ECO:0000256" key="5">
    <source>
        <dbReference type="ARBA" id="ARBA00022842"/>
    </source>
</evidence>
<dbReference type="InterPro" id="IPR016066">
    <property type="entry name" value="A-D-PHexomutase_CS"/>
</dbReference>
<comment type="cofactor">
    <cofactor evidence="1">
        <name>Mg(2+)</name>
        <dbReference type="ChEBI" id="CHEBI:18420"/>
    </cofactor>
</comment>
<evidence type="ECO:0000256" key="7">
    <source>
        <dbReference type="RuleBase" id="RU004326"/>
    </source>
</evidence>
<dbReference type="InterPro" id="IPR005843">
    <property type="entry name" value="A-D-PHexomutase_C"/>
</dbReference>
<dbReference type="Pfam" id="PF00408">
    <property type="entry name" value="PGM_PMM_IV"/>
    <property type="match status" value="1"/>
</dbReference>
<evidence type="ECO:0000256" key="4">
    <source>
        <dbReference type="ARBA" id="ARBA00022723"/>
    </source>
</evidence>
<keyword evidence="5 7" id="KW-0460">Magnesium</keyword>
<dbReference type="OrthoDB" id="9803322at2"/>
<dbReference type="InterPro" id="IPR050060">
    <property type="entry name" value="Phosphoglucosamine_mutase"/>
</dbReference>
<keyword evidence="6" id="KW-0413">Isomerase</keyword>